<comment type="caution">
    <text evidence="2">The sequence shown here is derived from an EMBL/GenBank/DDBJ whole genome shotgun (WGS) entry which is preliminary data.</text>
</comment>
<evidence type="ECO:0000313" key="3">
    <source>
        <dbReference type="Proteomes" id="UP001359886"/>
    </source>
</evidence>
<dbReference type="Gene3D" id="1.10.10.10">
    <property type="entry name" value="Winged helix-like DNA-binding domain superfamily/Winged helix DNA-binding domain"/>
    <property type="match status" value="1"/>
</dbReference>
<organism evidence="2 3">
    <name type="scientific">Elongatibacter sediminis</name>
    <dbReference type="NCBI Taxonomy" id="3119006"/>
    <lineage>
        <taxon>Bacteria</taxon>
        <taxon>Pseudomonadati</taxon>
        <taxon>Pseudomonadota</taxon>
        <taxon>Gammaproteobacteria</taxon>
        <taxon>Chromatiales</taxon>
        <taxon>Wenzhouxiangellaceae</taxon>
        <taxon>Elongatibacter</taxon>
    </lineage>
</organism>
<dbReference type="SUPFAM" id="SSF46785">
    <property type="entry name" value="Winged helix' DNA-binding domain"/>
    <property type="match status" value="1"/>
</dbReference>
<evidence type="ECO:0008006" key="4">
    <source>
        <dbReference type="Google" id="ProtNLM"/>
    </source>
</evidence>
<dbReference type="InterPro" id="IPR036388">
    <property type="entry name" value="WH-like_DNA-bd_sf"/>
</dbReference>
<feature type="region of interest" description="Disordered" evidence="1">
    <location>
        <begin position="1"/>
        <end position="22"/>
    </location>
</feature>
<gene>
    <name evidence="2" type="ORF">V3330_06260</name>
</gene>
<feature type="compositionally biased region" description="Basic and acidic residues" evidence="1">
    <location>
        <begin position="1"/>
        <end position="16"/>
    </location>
</feature>
<proteinExistence type="predicted"/>
<dbReference type="EMBL" id="JAZHOG010000003">
    <property type="protein sequence ID" value="MEJ8567224.1"/>
    <property type="molecule type" value="Genomic_DNA"/>
</dbReference>
<protein>
    <recommendedName>
        <fullName evidence="4">MarR family transcriptional regulator</fullName>
    </recommendedName>
</protein>
<dbReference type="AlphaFoldDB" id="A0AAW9R5Z7"/>
<keyword evidence="3" id="KW-1185">Reference proteome</keyword>
<reference evidence="2 3" key="1">
    <citation type="submission" date="2024-02" db="EMBL/GenBank/DDBJ databases">
        <title>A novel Wenzhouxiangellaceae bacterium, isolated from coastal sediments.</title>
        <authorList>
            <person name="Du Z.-J."/>
            <person name="Ye Y.-Q."/>
            <person name="Zhang X.-Y."/>
        </authorList>
    </citation>
    <scope>NUCLEOTIDE SEQUENCE [LARGE SCALE GENOMIC DNA]</scope>
    <source>
        <strain evidence="2 3">CH-27</strain>
    </source>
</reference>
<name>A0AAW9R5Z7_9GAMM</name>
<evidence type="ECO:0000313" key="2">
    <source>
        <dbReference type="EMBL" id="MEJ8567224.1"/>
    </source>
</evidence>
<evidence type="ECO:0000256" key="1">
    <source>
        <dbReference type="SAM" id="MobiDB-lite"/>
    </source>
</evidence>
<dbReference type="Proteomes" id="UP001359886">
    <property type="component" value="Unassembled WGS sequence"/>
</dbReference>
<dbReference type="InterPro" id="IPR036390">
    <property type="entry name" value="WH_DNA-bd_sf"/>
</dbReference>
<dbReference type="RefSeq" id="WP_354694538.1">
    <property type="nucleotide sequence ID" value="NZ_JAZHOG010000003.1"/>
</dbReference>
<sequence length="131" mass="14789">MKHPAGDEDGSDDGRARTGAARPRLEQLDRALRFARARLNPDISAQRLLILINVYFNEGMSQRELLEQLDSTSITALSRNLADLSAFTTRKTTGPGLLELRTDPMNLRIKRVHLTPRGRKLIRDWVAAIEQ</sequence>
<accession>A0AAW9R5Z7</accession>